<gene>
    <name evidence="1" type="ORF">PoB_006671000</name>
</gene>
<protein>
    <submittedName>
        <fullName evidence="1">Uncharacterized protein</fullName>
    </submittedName>
</protein>
<dbReference type="Proteomes" id="UP000735302">
    <property type="component" value="Unassembled WGS sequence"/>
</dbReference>
<reference evidence="1 2" key="1">
    <citation type="journal article" date="2021" name="Elife">
        <title>Chloroplast acquisition without the gene transfer in kleptoplastic sea slugs, Plakobranchus ocellatus.</title>
        <authorList>
            <person name="Maeda T."/>
            <person name="Takahashi S."/>
            <person name="Yoshida T."/>
            <person name="Shimamura S."/>
            <person name="Takaki Y."/>
            <person name="Nagai Y."/>
            <person name="Toyoda A."/>
            <person name="Suzuki Y."/>
            <person name="Arimoto A."/>
            <person name="Ishii H."/>
            <person name="Satoh N."/>
            <person name="Nishiyama T."/>
            <person name="Hasebe M."/>
            <person name="Maruyama T."/>
            <person name="Minagawa J."/>
            <person name="Obokata J."/>
            <person name="Shigenobu S."/>
        </authorList>
    </citation>
    <scope>NUCLEOTIDE SEQUENCE [LARGE SCALE GENOMIC DNA]</scope>
</reference>
<organism evidence="1 2">
    <name type="scientific">Plakobranchus ocellatus</name>
    <dbReference type="NCBI Taxonomy" id="259542"/>
    <lineage>
        <taxon>Eukaryota</taxon>
        <taxon>Metazoa</taxon>
        <taxon>Spiralia</taxon>
        <taxon>Lophotrochozoa</taxon>
        <taxon>Mollusca</taxon>
        <taxon>Gastropoda</taxon>
        <taxon>Heterobranchia</taxon>
        <taxon>Euthyneura</taxon>
        <taxon>Panpulmonata</taxon>
        <taxon>Sacoglossa</taxon>
        <taxon>Placobranchoidea</taxon>
        <taxon>Plakobranchidae</taxon>
        <taxon>Plakobranchus</taxon>
    </lineage>
</organism>
<comment type="caution">
    <text evidence="1">The sequence shown here is derived from an EMBL/GenBank/DDBJ whole genome shotgun (WGS) entry which is preliminary data.</text>
</comment>
<evidence type="ECO:0000313" key="1">
    <source>
        <dbReference type="EMBL" id="GFO40205.1"/>
    </source>
</evidence>
<dbReference type="AlphaFoldDB" id="A0AAV4D809"/>
<accession>A0AAV4D809</accession>
<evidence type="ECO:0000313" key="2">
    <source>
        <dbReference type="Proteomes" id="UP000735302"/>
    </source>
</evidence>
<proteinExistence type="predicted"/>
<keyword evidence="2" id="KW-1185">Reference proteome</keyword>
<name>A0AAV4D809_9GAST</name>
<sequence length="119" mass="13179">MCIRCFYKLFGLDGADAASDDGLMLQGAALKRSSFSRGELSHVNGGGVQPIPSNKYGVLSGPRASGSQLSERTRQLQWQSRTMLPQDVFALPRRENTGESEKTVQRLEIYQEQMKAVKN</sequence>
<dbReference type="EMBL" id="BLXT01007596">
    <property type="protein sequence ID" value="GFO40205.1"/>
    <property type="molecule type" value="Genomic_DNA"/>
</dbReference>